<dbReference type="SUPFAM" id="SSF56300">
    <property type="entry name" value="Metallo-dependent phosphatases"/>
    <property type="match status" value="1"/>
</dbReference>
<protein>
    <recommendedName>
        <fullName evidence="2">DUF2433 domain-containing protein</fullName>
    </recommendedName>
</protein>
<gene>
    <name evidence="3" type="ORF">FA14DRAFT_119503</name>
</gene>
<dbReference type="PANTHER" id="PTHR31987:SF11">
    <property type="entry name" value="DUF2433 DOMAIN-CONTAINING PROTEIN"/>
    <property type="match status" value="1"/>
</dbReference>
<proteinExistence type="predicted"/>
<evidence type="ECO:0000259" key="2">
    <source>
        <dbReference type="Pfam" id="PF10360"/>
    </source>
</evidence>
<name>A0A316VLF2_9BASI</name>
<feature type="domain" description="DUF2433" evidence="2">
    <location>
        <begin position="317"/>
        <end position="433"/>
    </location>
</feature>
<dbReference type="Pfam" id="PF10360">
    <property type="entry name" value="DUF2433"/>
    <property type="match status" value="1"/>
</dbReference>
<dbReference type="Proteomes" id="UP000245771">
    <property type="component" value="Unassembled WGS sequence"/>
</dbReference>
<feature type="compositionally biased region" description="Polar residues" evidence="1">
    <location>
        <begin position="14"/>
        <end position="30"/>
    </location>
</feature>
<dbReference type="STRING" id="1280837.A0A316VLF2"/>
<dbReference type="InterPro" id="IPR018829">
    <property type="entry name" value="DUF2433"/>
</dbReference>
<dbReference type="GeneID" id="37018135"/>
<feature type="region of interest" description="Disordered" evidence="1">
    <location>
        <begin position="436"/>
        <end position="473"/>
    </location>
</feature>
<dbReference type="InterPro" id="IPR029052">
    <property type="entry name" value="Metallo-depent_PP-like"/>
</dbReference>
<evidence type="ECO:0000313" key="3">
    <source>
        <dbReference type="EMBL" id="PWN38290.1"/>
    </source>
</evidence>
<sequence length="473" mass="50708">MASPHLAAPSASSIGQTSATTSPAHSNATAATFGPGSRGVNNSSTPRRNYPGRSPNAAVQASPINSSAAGKAHLIEGPGGRILCVADVRGNLSSLNKLAAQTDAQAIIHSGDFGFYENESFERISDRTLRHLVQYSTLIPTQLRTKLLTADEMRNQILAHPDSPLLTEFPSLLSGKLRLNVPVYTVWGACEDVRILEKIRTKEYEIENLHVLDEASTVALEVGGVRLRLFGLGGAVVLHKLFDNGEGAATIAGGQGTMWTTILQIGELVDTAQKCYDPSETRLLVTHASPGREGLLMQLALALKADLTISAGLHFRYGASYNEFSVQSDPEQFRRKLLQSKSAFGEVWDSVRAQVEEVVDDQQRILLNNGLAVTNRAPSQTTGTGGPLQEEPAWKNTWNWNLPDAAFGHLVLDISEGKVSSEMKSQGFNFAYRRAETASVPAPSPAAATTVPNTAPQAAVRQQQSPKIPTGPA</sequence>
<dbReference type="InterPro" id="IPR052743">
    <property type="entry name" value="Glutaminase_GtaA"/>
</dbReference>
<evidence type="ECO:0000313" key="4">
    <source>
        <dbReference type="Proteomes" id="UP000245771"/>
    </source>
</evidence>
<dbReference type="InParanoid" id="A0A316VLF2"/>
<dbReference type="AlphaFoldDB" id="A0A316VLF2"/>
<feature type="region of interest" description="Disordered" evidence="1">
    <location>
        <begin position="1"/>
        <end position="62"/>
    </location>
</feature>
<organism evidence="3 4">
    <name type="scientific">Meira miltonrushii</name>
    <dbReference type="NCBI Taxonomy" id="1280837"/>
    <lineage>
        <taxon>Eukaryota</taxon>
        <taxon>Fungi</taxon>
        <taxon>Dikarya</taxon>
        <taxon>Basidiomycota</taxon>
        <taxon>Ustilaginomycotina</taxon>
        <taxon>Exobasidiomycetes</taxon>
        <taxon>Exobasidiales</taxon>
        <taxon>Brachybasidiaceae</taxon>
        <taxon>Meira</taxon>
    </lineage>
</organism>
<evidence type="ECO:0000256" key="1">
    <source>
        <dbReference type="SAM" id="MobiDB-lite"/>
    </source>
</evidence>
<dbReference type="EMBL" id="KZ819602">
    <property type="protein sequence ID" value="PWN38290.1"/>
    <property type="molecule type" value="Genomic_DNA"/>
</dbReference>
<accession>A0A316VLF2</accession>
<dbReference type="OrthoDB" id="3918848at2759"/>
<dbReference type="PANTHER" id="PTHR31987">
    <property type="entry name" value="GLUTAMINASE A-RELATED"/>
    <property type="match status" value="1"/>
</dbReference>
<feature type="compositionally biased region" description="Low complexity" evidence="1">
    <location>
        <begin position="437"/>
        <end position="460"/>
    </location>
</feature>
<feature type="non-terminal residue" evidence="3">
    <location>
        <position position="473"/>
    </location>
</feature>
<keyword evidence="4" id="KW-1185">Reference proteome</keyword>
<dbReference type="RefSeq" id="XP_025358592.1">
    <property type="nucleotide sequence ID" value="XM_025496354.1"/>
</dbReference>
<feature type="compositionally biased region" description="Low complexity" evidence="1">
    <location>
        <begin position="1"/>
        <end position="13"/>
    </location>
</feature>
<reference evidence="3 4" key="1">
    <citation type="journal article" date="2018" name="Mol. Biol. Evol.">
        <title>Broad Genomic Sampling Reveals a Smut Pathogenic Ancestry of the Fungal Clade Ustilaginomycotina.</title>
        <authorList>
            <person name="Kijpornyongpan T."/>
            <person name="Mondo S.J."/>
            <person name="Barry K."/>
            <person name="Sandor L."/>
            <person name="Lee J."/>
            <person name="Lipzen A."/>
            <person name="Pangilinan J."/>
            <person name="LaButti K."/>
            <person name="Hainaut M."/>
            <person name="Henrissat B."/>
            <person name="Grigoriev I.V."/>
            <person name="Spatafora J.W."/>
            <person name="Aime M.C."/>
        </authorList>
    </citation>
    <scope>NUCLEOTIDE SEQUENCE [LARGE SCALE GENOMIC DNA]</scope>
    <source>
        <strain evidence="3 4">MCA 3882</strain>
    </source>
</reference>